<sequence>MRAGRLWCLSASVLVLWIATPVLAAENPPQPSLPVDFDQTVYGDVTVIGNAVLGCPPDDDTHDPQFPARLCREAQSRRGSGVSAQNNGHWMTWTDVDGDPATYNSSTATLDVPAGASVAYAKLGWAGATARSSTAPCGRRGERPPGEPALQAPVLAVGGKTTALGPRRFTYTVDHADALGPTDQQFYSAQADVTAEFRAVATGRPVPVTVGNIWTPQGRDCFGGWALTLVWSFDRAHQEAPARRHITVHSGHVRVQSQQRQVQARLAGVRPTGGRARIGVTAYEGDWAQPADRLLVNGQAQADPGGGGTDNFFSSYALGNPEPVNNLSVDAKVVEVAAAALPPADPDALLDLSGRTDAFLVQGAAVSVPLPELVVTIRPDRPAVHAGDPVDHTVEVTNTGEAPARDLAARIAGGPACARLPDELAGGASAAVACRTEAAADDHPVTVEVGGSSLAGDRLAGTATTSVEVLRPAIGVVQTVEPDVVVDGQTVTVDVRVENTGDTPLSGLRLDHDVLEACDRADAGTVDPGQAVTVTCEVEAGVTDVADTVTVTGSDRLGLATTASATAGFSVVNPLLTLSAVWSADAVRAGETVAITVRVGNPGRIAFDDVAVEGEPAECRRMIGELPAGATVTYTCEVVVERDLRTDLTVVGTPRLAGADAAKYRRSASAPVRVTVLAPELEAPVPPPPTPPEQVRPEQVPPEQVTPGQVPPEPAPENPVTPAPTYPVAHSQPAAKPVIALIAVAAGMAIMVVTAAGMAAARKG</sequence>
<dbReference type="EMBL" id="HE804045">
    <property type="protein sequence ID" value="CCH32250.1"/>
    <property type="molecule type" value="Genomic_DNA"/>
</dbReference>
<feature type="compositionally biased region" description="Low complexity" evidence="1">
    <location>
        <begin position="697"/>
        <end position="708"/>
    </location>
</feature>
<accession>K0JWM5</accession>
<keyword evidence="2" id="KW-0812">Transmembrane</keyword>
<keyword evidence="2" id="KW-0472">Membrane</keyword>
<evidence type="ECO:0000313" key="5">
    <source>
        <dbReference type="Proteomes" id="UP000006281"/>
    </source>
</evidence>
<evidence type="ECO:0008006" key="6">
    <source>
        <dbReference type="Google" id="ProtNLM"/>
    </source>
</evidence>
<evidence type="ECO:0000256" key="1">
    <source>
        <dbReference type="SAM" id="MobiDB-lite"/>
    </source>
</evidence>
<evidence type="ECO:0000313" key="4">
    <source>
        <dbReference type="EMBL" id="CCH32250.1"/>
    </source>
</evidence>
<reference evidence="4 5" key="1">
    <citation type="journal article" date="2012" name="BMC Genomics">
        <title>Complete genome sequence of Saccharothrix espanaensis DSM 44229T and comparison to the other completely sequenced Pseudonocardiaceae.</title>
        <authorList>
            <person name="Strobel T."/>
            <person name="Al-Dilaimi A."/>
            <person name="Blom J."/>
            <person name="Gessner A."/>
            <person name="Kalinowski J."/>
            <person name="Luzhetska M."/>
            <person name="Puhler A."/>
            <person name="Szczepanowski R."/>
            <person name="Bechthold A."/>
            <person name="Ruckert C."/>
        </authorList>
    </citation>
    <scope>NUCLEOTIDE SEQUENCE [LARGE SCALE GENOMIC DNA]</scope>
    <source>
        <strain evidence="5">ATCC 51144 / DSM 44229 / JCM 9112 / NBRC 15066 / NRRL 15764</strain>
    </source>
</reference>
<dbReference type="BioCyc" id="SESP1179773:BN6_RS42360-MONOMER"/>
<gene>
    <name evidence="4" type="ordered locus">BN6_49810</name>
</gene>
<keyword evidence="2" id="KW-1133">Transmembrane helix</keyword>
<feature type="chain" id="PRO_5003833908" description="Secreted protein" evidence="3">
    <location>
        <begin position="25"/>
        <end position="764"/>
    </location>
</feature>
<evidence type="ECO:0000256" key="3">
    <source>
        <dbReference type="SAM" id="SignalP"/>
    </source>
</evidence>
<protein>
    <recommendedName>
        <fullName evidence="6">Secreted protein</fullName>
    </recommendedName>
</protein>
<dbReference type="HOGENOM" id="CLU_370836_0_0_11"/>
<feature type="compositionally biased region" description="Pro residues" evidence="1">
    <location>
        <begin position="709"/>
        <end position="725"/>
    </location>
</feature>
<keyword evidence="5" id="KW-1185">Reference proteome</keyword>
<feature type="transmembrane region" description="Helical" evidence="2">
    <location>
        <begin position="738"/>
        <end position="761"/>
    </location>
</feature>
<feature type="region of interest" description="Disordered" evidence="1">
    <location>
        <begin position="680"/>
        <end position="728"/>
    </location>
</feature>
<organism evidence="4 5">
    <name type="scientific">Saccharothrix espanaensis (strain ATCC 51144 / DSM 44229 / JCM 9112 / NBRC 15066 / NRRL 15764)</name>
    <dbReference type="NCBI Taxonomy" id="1179773"/>
    <lineage>
        <taxon>Bacteria</taxon>
        <taxon>Bacillati</taxon>
        <taxon>Actinomycetota</taxon>
        <taxon>Actinomycetes</taxon>
        <taxon>Pseudonocardiales</taxon>
        <taxon>Pseudonocardiaceae</taxon>
        <taxon>Saccharothrix</taxon>
    </lineage>
</organism>
<dbReference type="Proteomes" id="UP000006281">
    <property type="component" value="Chromosome"/>
</dbReference>
<dbReference type="eggNOG" id="COG1361">
    <property type="taxonomic scope" value="Bacteria"/>
</dbReference>
<keyword evidence="3" id="KW-0732">Signal</keyword>
<dbReference type="STRING" id="1179773.BN6_49810"/>
<dbReference type="OrthoDB" id="3584537at2"/>
<dbReference type="KEGG" id="sesp:BN6_49810"/>
<proteinExistence type="predicted"/>
<name>K0JWM5_SACES</name>
<dbReference type="RefSeq" id="WP_015102362.1">
    <property type="nucleotide sequence ID" value="NC_019673.1"/>
</dbReference>
<dbReference type="AlphaFoldDB" id="K0JWM5"/>
<evidence type="ECO:0000256" key="2">
    <source>
        <dbReference type="SAM" id="Phobius"/>
    </source>
</evidence>
<dbReference type="PATRIC" id="fig|1179773.3.peg.4998"/>
<feature type="compositionally biased region" description="Pro residues" evidence="1">
    <location>
        <begin position="684"/>
        <end position="694"/>
    </location>
</feature>
<feature type="signal peptide" evidence="3">
    <location>
        <begin position="1"/>
        <end position="24"/>
    </location>
</feature>
<feature type="region of interest" description="Disordered" evidence="1">
    <location>
        <begin position="131"/>
        <end position="150"/>
    </location>
</feature>